<evidence type="ECO:0000313" key="2">
    <source>
        <dbReference type="Proteomes" id="UP000662914"/>
    </source>
</evidence>
<sequence>MEAADMMIVFDNPVMHVVDYPAQDAVEVIDKRVSKGVLMRNGAAQRFRAELKALVSGEPDIEAFGDLLEEYGSLFNQPAVYH</sequence>
<dbReference type="AlphaFoldDB" id="A0A809RW34"/>
<name>A0A809RW34_9PROT</name>
<reference evidence="1" key="1">
    <citation type="journal article" name="DNA Res.">
        <title>The physiological potential of anammox bacteria as revealed by their core genome structure.</title>
        <authorList>
            <person name="Okubo T."/>
            <person name="Toyoda A."/>
            <person name="Fukuhara K."/>
            <person name="Uchiyama I."/>
            <person name="Harigaya Y."/>
            <person name="Kuroiwa M."/>
            <person name="Suzuki T."/>
            <person name="Murakami Y."/>
            <person name="Suwa Y."/>
            <person name="Takami H."/>
        </authorList>
    </citation>
    <scope>NUCLEOTIDE SEQUENCE</scope>
    <source>
        <strain evidence="1">317325-3</strain>
    </source>
</reference>
<dbReference type="KEGG" id="ddz:DSYM_12960"/>
<dbReference type="Pfam" id="PF12091">
    <property type="entry name" value="DUF3567"/>
    <property type="match status" value="1"/>
</dbReference>
<organism evidence="1 2">
    <name type="scientific">Candidatus Desulfobacillus denitrificans</name>
    <dbReference type="NCBI Taxonomy" id="2608985"/>
    <lineage>
        <taxon>Bacteria</taxon>
        <taxon>Pseudomonadati</taxon>
        <taxon>Pseudomonadota</taxon>
        <taxon>Betaproteobacteria</taxon>
        <taxon>Candidatus Desulfobacillus</taxon>
    </lineage>
</organism>
<evidence type="ECO:0008006" key="3">
    <source>
        <dbReference type="Google" id="ProtNLM"/>
    </source>
</evidence>
<accession>A0A809RW34</accession>
<proteinExistence type="predicted"/>
<dbReference type="Proteomes" id="UP000662914">
    <property type="component" value="Chromosome"/>
</dbReference>
<protein>
    <recommendedName>
        <fullName evidence="3">DUF3567 domain-containing protein</fullName>
    </recommendedName>
</protein>
<dbReference type="EMBL" id="AP021857">
    <property type="protein sequence ID" value="BBO20597.1"/>
    <property type="molecule type" value="Genomic_DNA"/>
</dbReference>
<gene>
    <name evidence="1" type="ORF">DSYM_12960</name>
</gene>
<dbReference type="InterPro" id="IPR021951">
    <property type="entry name" value="DUF3567"/>
</dbReference>
<evidence type="ECO:0000313" key="1">
    <source>
        <dbReference type="EMBL" id="BBO20597.1"/>
    </source>
</evidence>